<keyword evidence="10" id="KW-1185">Reference proteome</keyword>
<dbReference type="Pfam" id="PF05090">
    <property type="entry name" value="HTTM"/>
    <property type="match status" value="1"/>
</dbReference>
<dbReference type="GO" id="GO:0019842">
    <property type="term" value="F:vitamin binding"/>
    <property type="evidence" value="ECO:0007669"/>
    <property type="project" value="TreeGrafter"/>
</dbReference>
<evidence type="ECO:0000259" key="8">
    <source>
        <dbReference type="SMART" id="SM00752"/>
    </source>
</evidence>
<evidence type="ECO:0000256" key="5">
    <source>
        <dbReference type="ARBA" id="ARBA00023157"/>
    </source>
</evidence>
<feature type="transmembrane region" description="Helical" evidence="7">
    <location>
        <begin position="203"/>
        <end position="225"/>
    </location>
</feature>
<feature type="domain" description="HTTM-like" evidence="8">
    <location>
        <begin position="9"/>
        <end position="268"/>
    </location>
</feature>
<dbReference type="STRING" id="702745.SAMN05421818_10958"/>
<comment type="subcellular location">
    <subcellularLocation>
        <location evidence="1">Endomembrane system</location>
        <topology evidence="1">Multi-pass membrane protein</topology>
    </subcellularLocation>
</comment>
<dbReference type="SMART" id="SM00752">
    <property type="entry name" value="HTTM"/>
    <property type="match status" value="1"/>
</dbReference>
<dbReference type="InterPro" id="IPR053934">
    <property type="entry name" value="HTTM_dom"/>
</dbReference>
<keyword evidence="4 7" id="KW-0472">Membrane</keyword>
<evidence type="ECO:0000256" key="7">
    <source>
        <dbReference type="SAM" id="Phobius"/>
    </source>
</evidence>
<sequence>MNSMWKKAFQPIDNSPLVIFRILFGFLFACESFGALATGWVKSNLVDVNLTFSHIYMDFLQVLVGPQMYVYFALMGCVSVAVMLGYRYRLSIVLLTILWAGAYFIQKTSYNNHYYMLLVICFYMCFLPANKYASLDVKQGRVSQVLFMNQYVSWIFIFQVSILYIFGTVAKFYPDWLDGTFTKLMYEGANIPSVFKEMFTAKWFYISIAYLGILFDGLIVPLLLFKRTRTWALVASLIFHLFNSITLHIGIFPYFALSFAVFFYEPEQIRALFFKKKPVFDISTISSQQFKEETLSKISLIIVSVFAFVQLVLPLRMHFIEGDVLWTDEAHRLSWRMMLRSRAGYTNYIVENKKTGERRYYDIENVLTKKQEARLTSPDMIWQMAQYIKKEYADRGEDVAVYAESYVSINRRDLSRFVDHKVDLGNVKWDYFKHCDWILEKPF</sequence>
<keyword evidence="3 7" id="KW-1133">Transmembrane helix</keyword>
<feature type="transmembrane region" description="Helical" evidence="7">
    <location>
        <begin position="60"/>
        <end position="81"/>
    </location>
</feature>
<evidence type="ECO:0000256" key="1">
    <source>
        <dbReference type="ARBA" id="ARBA00004127"/>
    </source>
</evidence>
<evidence type="ECO:0000313" key="9">
    <source>
        <dbReference type="EMBL" id="SDH64800.1"/>
    </source>
</evidence>
<dbReference type="InterPro" id="IPR011020">
    <property type="entry name" value="HTTM-like"/>
</dbReference>
<reference evidence="10" key="1">
    <citation type="submission" date="2016-10" db="EMBL/GenBank/DDBJ databases">
        <authorList>
            <person name="Varghese N."/>
            <person name="Submissions S."/>
        </authorList>
    </citation>
    <scope>NUCLEOTIDE SEQUENCE [LARGE SCALE GENOMIC DNA]</scope>
    <source>
        <strain evidence="10">DSM 23313</strain>
    </source>
</reference>
<feature type="transmembrane region" description="Helical" evidence="7">
    <location>
        <begin position="237"/>
        <end position="264"/>
    </location>
</feature>
<protein>
    <submittedName>
        <fullName evidence="9">Vitamin K-dependent gamma-carboxylase</fullName>
    </submittedName>
</protein>
<dbReference type="PANTHER" id="PTHR12639:SF7">
    <property type="entry name" value="HTTM DOMAIN-CONTAINING PROTEIN"/>
    <property type="match status" value="1"/>
</dbReference>
<feature type="transmembrane region" description="Helical" evidence="7">
    <location>
        <begin position="88"/>
        <end position="106"/>
    </location>
</feature>
<name>A0A1G8E514_9FLAO</name>
<keyword evidence="5" id="KW-1015">Disulfide bond</keyword>
<gene>
    <name evidence="9" type="ORF">SAMN05421818_10958</name>
</gene>
<dbReference type="Pfam" id="PF22777">
    <property type="entry name" value="VKGC_lumenal_dom"/>
    <property type="match status" value="1"/>
</dbReference>
<dbReference type="EMBL" id="FNDQ01000009">
    <property type="protein sequence ID" value="SDH64800.1"/>
    <property type="molecule type" value="Genomic_DNA"/>
</dbReference>
<dbReference type="GO" id="GO:0012505">
    <property type="term" value="C:endomembrane system"/>
    <property type="evidence" value="ECO:0007669"/>
    <property type="project" value="UniProtKB-SubCell"/>
</dbReference>
<dbReference type="InterPro" id="IPR007782">
    <property type="entry name" value="VKG_COase"/>
</dbReference>
<evidence type="ECO:0000313" key="10">
    <source>
        <dbReference type="Proteomes" id="UP000243588"/>
    </source>
</evidence>
<dbReference type="GO" id="GO:0008488">
    <property type="term" value="F:gamma-glutamyl carboxylase activity"/>
    <property type="evidence" value="ECO:0007669"/>
    <property type="project" value="InterPro"/>
</dbReference>
<feature type="transmembrane region" description="Helical" evidence="7">
    <location>
        <begin position="20"/>
        <end position="40"/>
    </location>
</feature>
<evidence type="ECO:0000256" key="2">
    <source>
        <dbReference type="ARBA" id="ARBA00022692"/>
    </source>
</evidence>
<evidence type="ECO:0000256" key="6">
    <source>
        <dbReference type="ARBA" id="ARBA00023239"/>
    </source>
</evidence>
<evidence type="ECO:0000256" key="3">
    <source>
        <dbReference type="ARBA" id="ARBA00022989"/>
    </source>
</evidence>
<dbReference type="InterPro" id="IPR053935">
    <property type="entry name" value="VKGC_lumenal_dom"/>
</dbReference>
<dbReference type="AlphaFoldDB" id="A0A1G8E514"/>
<accession>A0A1G8E514</accession>
<proteinExistence type="predicted"/>
<feature type="transmembrane region" description="Helical" evidence="7">
    <location>
        <begin position="112"/>
        <end position="130"/>
    </location>
</feature>
<organism evidence="9 10">
    <name type="scientific">Myroides phaeus</name>
    <dbReference type="NCBI Taxonomy" id="702745"/>
    <lineage>
        <taxon>Bacteria</taxon>
        <taxon>Pseudomonadati</taxon>
        <taxon>Bacteroidota</taxon>
        <taxon>Flavobacteriia</taxon>
        <taxon>Flavobacteriales</taxon>
        <taxon>Flavobacteriaceae</taxon>
        <taxon>Myroides</taxon>
    </lineage>
</organism>
<dbReference type="Proteomes" id="UP000243588">
    <property type="component" value="Unassembled WGS sequence"/>
</dbReference>
<feature type="transmembrane region" description="Helical" evidence="7">
    <location>
        <begin position="151"/>
        <end position="173"/>
    </location>
</feature>
<keyword evidence="2 7" id="KW-0812">Transmembrane</keyword>
<keyword evidence="6" id="KW-0456">Lyase</keyword>
<evidence type="ECO:0000256" key="4">
    <source>
        <dbReference type="ARBA" id="ARBA00023136"/>
    </source>
</evidence>
<dbReference type="PANTHER" id="PTHR12639">
    <property type="entry name" value="VITAMIN K-DEPENDENT GAMMA-CARBOXYLASE"/>
    <property type="match status" value="1"/>
</dbReference>